<dbReference type="EMBL" id="PSRQ01000020">
    <property type="protein sequence ID" value="PWU23892.1"/>
    <property type="molecule type" value="Genomic_DNA"/>
</dbReference>
<accession>A0A317JSA9</accession>
<proteinExistence type="predicted"/>
<evidence type="ECO:0000313" key="1">
    <source>
        <dbReference type="EMBL" id="PWU23892.1"/>
    </source>
</evidence>
<sequence length="107" mass="12342">MSRPVKCLNEYRVEGRFSYTDYDGGPELCEKVDKRVDAHSEKEAADLLITDYKEEWPDACWLFGHPSVRYLQSVIERDYSLSSYWTRNPAEQKTLREVVLCAGSVGS</sequence>
<gene>
    <name evidence="1" type="ORF">C5B42_01360</name>
</gene>
<evidence type="ECO:0000313" key="2">
    <source>
        <dbReference type="Proteomes" id="UP000246104"/>
    </source>
</evidence>
<dbReference type="AlphaFoldDB" id="A0A317JSA9"/>
<name>A0A317JSA9_9BACT</name>
<organism evidence="1 2">
    <name type="scientific">Candidatus Cerribacteria bacterium 'Amazon FNV 2010 28 9'</name>
    <dbReference type="NCBI Taxonomy" id="2081795"/>
    <lineage>
        <taxon>Bacteria</taxon>
        <taxon>Candidatus Cerribacteria</taxon>
    </lineage>
</organism>
<comment type="caution">
    <text evidence="1">The sequence shown here is derived from an EMBL/GenBank/DDBJ whole genome shotgun (WGS) entry which is preliminary data.</text>
</comment>
<reference evidence="1 2" key="1">
    <citation type="submission" date="2018-02" db="EMBL/GenBank/DDBJ databases">
        <title>Genomic Reconstructions from Amazon Rainforest and Pasture Soil Reveal Novel Insights into the Physiology of Candidate Phyla in Tropical Sites.</title>
        <authorList>
            <person name="Kroeger M.E."/>
            <person name="Delmont T."/>
            <person name="Eren A.M."/>
            <person name="Guo J."/>
            <person name="Meyer K.M."/>
            <person name="Khan K."/>
            <person name="Rodrigues J.L.M."/>
            <person name="Bohannan B.J.M."/>
            <person name="Tringe S."/>
            <person name="Borges C.D."/>
            <person name="Tiedje J."/>
            <person name="Tsai S.M."/>
            <person name="Nusslein K."/>
        </authorList>
    </citation>
    <scope>NUCLEOTIDE SEQUENCE [LARGE SCALE GENOMIC DNA]</scope>
    <source>
        <strain evidence="1">Amazon FNV 2010 28 9</strain>
    </source>
</reference>
<protein>
    <submittedName>
        <fullName evidence="1">Uncharacterized protein</fullName>
    </submittedName>
</protein>
<dbReference type="Proteomes" id="UP000246104">
    <property type="component" value="Unassembled WGS sequence"/>
</dbReference>